<dbReference type="WBParaSite" id="EEL_0000207301-mRNA-1">
    <property type="protein sequence ID" value="EEL_0000207301-mRNA-1"/>
    <property type="gene ID" value="EEL_0000207301"/>
</dbReference>
<evidence type="ECO:0000313" key="3">
    <source>
        <dbReference type="WBParaSite" id="EEL_0000207301-mRNA-1"/>
    </source>
</evidence>
<evidence type="ECO:0000313" key="2">
    <source>
        <dbReference type="Proteomes" id="UP000050640"/>
    </source>
</evidence>
<organism evidence="2 3">
    <name type="scientific">Elaeophora elaphi</name>
    <dbReference type="NCBI Taxonomy" id="1147741"/>
    <lineage>
        <taxon>Eukaryota</taxon>
        <taxon>Metazoa</taxon>
        <taxon>Ecdysozoa</taxon>
        <taxon>Nematoda</taxon>
        <taxon>Chromadorea</taxon>
        <taxon>Rhabditida</taxon>
        <taxon>Spirurina</taxon>
        <taxon>Spiruromorpha</taxon>
        <taxon>Filarioidea</taxon>
        <taxon>Onchocercidae</taxon>
        <taxon>Elaeophora</taxon>
    </lineage>
</organism>
<reference evidence="3" key="1">
    <citation type="submission" date="2017-02" db="UniProtKB">
        <authorList>
            <consortium name="WormBaseParasite"/>
        </authorList>
    </citation>
    <scope>IDENTIFICATION</scope>
</reference>
<sequence length="163" mass="18864">MHGLLSLSVRSVQIQRITTLKVIRYFSKTTTPLLCKVEVSKEAKSLVEKAAKKMDPFSAVQNEPTTNLTHHIGFHGFELYPIQFQVVAWAIILVLITYYACAKIEIVIDRSYENAPFTWATMKDRDRDYVAFGFKPKPIPRLDLMETLQEEMIEEARRRGTRK</sequence>
<keyword evidence="1" id="KW-0472">Membrane</keyword>
<dbReference type="Proteomes" id="UP000050640">
    <property type="component" value="Unplaced"/>
</dbReference>
<protein>
    <submittedName>
        <fullName evidence="3">Uncharacterized protein</fullName>
    </submittedName>
</protein>
<keyword evidence="1" id="KW-0812">Transmembrane</keyword>
<feature type="transmembrane region" description="Helical" evidence="1">
    <location>
        <begin position="82"/>
        <end position="101"/>
    </location>
</feature>
<accession>A0A0R3RKR4</accession>
<dbReference type="STRING" id="1147741.A0A0R3RKR4"/>
<evidence type="ECO:0000256" key="1">
    <source>
        <dbReference type="SAM" id="Phobius"/>
    </source>
</evidence>
<name>A0A0R3RKR4_9BILA</name>
<proteinExistence type="predicted"/>
<keyword evidence="2" id="KW-1185">Reference proteome</keyword>
<dbReference type="AlphaFoldDB" id="A0A0R3RKR4"/>
<keyword evidence="1" id="KW-1133">Transmembrane helix</keyword>